<dbReference type="Pfam" id="PF04228">
    <property type="entry name" value="Zn_peptidase"/>
    <property type="match status" value="1"/>
</dbReference>
<dbReference type="EMBL" id="JACHOV010000009">
    <property type="protein sequence ID" value="MBB4642067.1"/>
    <property type="molecule type" value="Genomic_DNA"/>
</dbReference>
<accession>A0A840HWT1</accession>
<dbReference type="PANTHER" id="PTHR30168">
    <property type="entry name" value="PUTATIVE MEMBRANE PROTEIN YPFJ"/>
    <property type="match status" value="1"/>
</dbReference>
<dbReference type="InterPro" id="IPR007343">
    <property type="entry name" value="Uncharacterised_pept_Zn_put"/>
</dbReference>
<dbReference type="AlphaFoldDB" id="A0A840HWT1"/>
<evidence type="ECO:0000256" key="5">
    <source>
        <dbReference type="SAM" id="MobiDB-lite"/>
    </source>
</evidence>
<evidence type="ECO:0008006" key="9">
    <source>
        <dbReference type="Google" id="ProtNLM"/>
    </source>
</evidence>
<evidence type="ECO:0000313" key="8">
    <source>
        <dbReference type="Proteomes" id="UP000575068"/>
    </source>
</evidence>
<keyword evidence="3 6" id="KW-1133">Transmembrane helix</keyword>
<evidence type="ECO:0000256" key="6">
    <source>
        <dbReference type="SAM" id="Phobius"/>
    </source>
</evidence>
<evidence type="ECO:0000256" key="2">
    <source>
        <dbReference type="ARBA" id="ARBA00022692"/>
    </source>
</evidence>
<keyword evidence="2 6" id="KW-0812">Transmembrane</keyword>
<sequence length="288" mass="31095">MRLDDLGTNINVEDRRGRFGGRGVRMGGGLSLGSLALIAIASLVFGVNPLDLISNSGQELSVDETANAPAGSADAGTACRKDEVSLLSCRVLGSTDALWTAQFAAAGAQYRKPTLVFYSQSDVSGCGAAQAAMGPFYCPSDERIYLDTDFYRELSERFGAAGDFAQAYVIAHEVGHHVQHLMGLADQVRTAQQRAGQSEANRLQVKMELQADCFAGMWAGQNRDRIEPGDIEEGMRAANAIGDDTLQRQAGQRVTPDSFTHGSSEQRKAWLRRGLESPDPQQCDTFNR</sequence>
<dbReference type="PANTHER" id="PTHR30168:SF0">
    <property type="entry name" value="INNER MEMBRANE PROTEIN"/>
    <property type="match status" value="1"/>
</dbReference>
<dbReference type="GO" id="GO:0016020">
    <property type="term" value="C:membrane"/>
    <property type="evidence" value="ECO:0007669"/>
    <property type="project" value="UniProtKB-SubCell"/>
</dbReference>
<comment type="subcellular location">
    <subcellularLocation>
        <location evidence="1">Membrane</location>
        <topology evidence="1">Single-pass membrane protein</topology>
    </subcellularLocation>
</comment>
<dbReference type="Proteomes" id="UP000575068">
    <property type="component" value="Unassembled WGS sequence"/>
</dbReference>
<gene>
    <name evidence="7" type="ORF">HNQ99_002389</name>
</gene>
<dbReference type="RefSeq" id="WP_184475851.1">
    <property type="nucleotide sequence ID" value="NZ_JACHOV010000009.1"/>
</dbReference>
<protein>
    <recommendedName>
        <fullName evidence="9">Zinc metalloprotease</fullName>
    </recommendedName>
</protein>
<feature type="transmembrane region" description="Helical" evidence="6">
    <location>
        <begin position="26"/>
        <end position="47"/>
    </location>
</feature>
<proteinExistence type="predicted"/>
<feature type="compositionally biased region" description="Polar residues" evidence="5">
    <location>
        <begin position="247"/>
        <end position="263"/>
    </location>
</feature>
<keyword evidence="4 6" id="KW-0472">Membrane</keyword>
<name>A0A840HWT1_9SPHN</name>
<evidence type="ECO:0000313" key="7">
    <source>
        <dbReference type="EMBL" id="MBB4642067.1"/>
    </source>
</evidence>
<comment type="caution">
    <text evidence="7">The sequence shown here is derived from an EMBL/GenBank/DDBJ whole genome shotgun (WGS) entry which is preliminary data.</text>
</comment>
<organism evidence="7 8">
    <name type="scientific">Rhizorhapis suberifaciens</name>
    <name type="common">corky root of lettuce</name>
    <dbReference type="NCBI Taxonomy" id="13656"/>
    <lineage>
        <taxon>Bacteria</taxon>
        <taxon>Pseudomonadati</taxon>
        <taxon>Pseudomonadota</taxon>
        <taxon>Alphaproteobacteria</taxon>
        <taxon>Sphingomonadales</taxon>
        <taxon>Sphingomonadaceae</taxon>
        <taxon>Rhizorhapis</taxon>
    </lineage>
</organism>
<evidence type="ECO:0000256" key="4">
    <source>
        <dbReference type="ARBA" id="ARBA00023136"/>
    </source>
</evidence>
<keyword evidence="8" id="KW-1185">Reference proteome</keyword>
<evidence type="ECO:0000256" key="1">
    <source>
        <dbReference type="ARBA" id="ARBA00004167"/>
    </source>
</evidence>
<evidence type="ECO:0000256" key="3">
    <source>
        <dbReference type="ARBA" id="ARBA00022989"/>
    </source>
</evidence>
<reference evidence="7 8" key="1">
    <citation type="submission" date="2020-08" db="EMBL/GenBank/DDBJ databases">
        <title>Genomic Encyclopedia of Type Strains, Phase IV (KMG-IV): sequencing the most valuable type-strain genomes for metagenomic binning, comparative biology and taxonomic classification.</title>
        <authorList>
            <person name="Goeker M."/>
        </authorList>
    </citation>
    <scope>NUCLEOTIDE SEQUENCE [LARGE SCALE GENOMIC DNA]</scope>
    <source>
        <strain evidence="7 8">DSM 7465</strain>
    </source>
</reference>
<feature type="region of interest" description="Disordered" evidence="5">
    <location>
        <begin position="242"/>
        <end position="266"/>
    </location>
</feature>